<name>A2F094_TRIV3</name>
<dbReference type="OrthoDB" id="10609898at2759"/>
<dbReference type="VEuPathDB" id="TrichDB:TVAG_383950"/>
<dbReference type="VEuPathDB" id="TrichDB:TVAGG3_0481090"/>
<evidence type="ECO:0000313" key="1">
    <source>
        <dbReference type="EMBL" id="EAY01656.1"/>
    </source>
</evidence>
<keyword evidence="2" id="KW-1185">Reference proteome</keyword>
<proteinExistence type="predicted"/>
<dbReference type="KEGG" id="tva:4759483"/>
<reference evidence="1" key="2">
    <citation type="journal article" date="2007" name="Science">
        <title>Draft genome sequence of the sexually transmitted pathogen Trichomonas vaginalis.</title>
        <authorList>
            <person name="Carlton J.M."/>
            <person name="Hirt R.P."/>
            <person name="Silva J.C."/>
            <person name="Delcher A.L."/>
            <person name="Schatz M."/>
            <person name="Zhao Q."/>
            <person name="Wortman J.R."/>
            <person name="Bidwell S.L."/>
            <person name="Alsmark U.C.M."/>
            <person name="Besteiro S."/>
            <person name="Sicheritz-Ponten T."/>
            <person name="Noel C.J."/>
            <person name="Dacks J.B."/>
            <person name="Foster P.G."/>
            <person name="Simillion C."/>
            <person name="Van de Peer Y."/>
            <person name="Miranda-Saavedra D."/>
            <person name="Barton G.J."/>
            <person name="Westrop G.D."/>
            <person name="Mueller S."/>
            <person name="Dessi D."/>
            <person name="Fiori P.L."/>
            <person name="Ren Q."/>
            <person name="Paulsen I."/>
            <person name="Zhang H."/>
            <person name="Bastida-Corcuera F.D."/>
            <person name="Simoes-Barbosa A."/>
            <person name="Brown M.T."/>
            <person name="Hayes R.D."/>
            <person name="Mukherjee M."/>
            <person name="Okumura C.Y."/>
            <person name="Schneider R."/>
            <person name="Smith A.J."/>
            <person name="Vanacova S."/>
            <person name="Villalvazo M."/>
            <person name="Haas B.J."/>
            <person name="Pertea M."/>
            <person name="Feldblyum T.V."/>
            <person name="Utterback T.R."/>
            <person name="Shu C.L."/>
            <person name="Osoegawa K."/>
            <person name="de Jong P.J."/>
            <person name="Hrdy I."/>
            <person name="Horvathova L."/>
            <person name="Zubacova Z."/>
            <person name="Dolezal P."/>
            <person name="Malik S.B."/>
            <person name="Logsdon J.M. Jr."/>
            <person name="Henze K."/>
            <person name="Gupta A."/>
            <person name="Wang C.C."/>
            <person name="Dunne R.L."/>
            <person name="Upcroft J.A."/>
            <person name="Upcroft P."/>
            <person name="White O."/>
            <person name="Salzberg S.L."/>
            <person name="Tang P."/>
            <person name="Chiu C.-H."/>
            <person name="Lee Y.-S."/>
            <person name="Embley T.M."/>
            <person name="Coombs G.H."/>
            <person name="Mottram J.C."/>
            <person name="Tachezy J."/>
            <person name="Fraser-Liggett C.M."/>
            <person name="Johnson P.J."/>
        </authorList>
    </citation>
    <scope>NUCLEOTIDE SEQUENCE [LARGE SCALE GENOMIC DNA]</scope>
    <source>
        <strain evidence="1">G3</strain>
    </source>
</reference>
<sequence>MDQYQNPMLTPEQNRISFERRLDMEKAQVIYDKCRNYVHFEHIRDSQIITMKLPPLVAEIVSISTGGTKFSIGCEQLGRFNIGQKKFTYSVNYSIGGRYGDTKFKINEPISDIDDKDLFDAIYDVIDPHRKLRAYKYLNMALPQPRGPDNYVSPFDIPEFRCDLCQQLLLYKEEIPKITKFTECKLRVDLPIAIYLVECFATNQSKKEKALTNKDFLTERKIYTLMLFADLPVLFYYNGKQVELTFAEYCKIPAQTIRNQLDFAMNIFKHCEKMICTFNEVLNYNFKQAHTIDAENDTDIAIVKEMDQPLYPSKNRMFMLFGLQSEPGKEQRAKYESTLREMWNKICIYICPVCQKLSTSRNPCPIGQHVGAQIPFEDGSMERDAVVAGFPTKQRIYECCGLVNVAFDYGCSTETHHSFPTDPLYFVSQLLFNYCY</sequence>
<dbReference type="AlphaFoldDB" id="A2F094"/>
<dbReference type="EMBL" id="DS113560">
    <property type="protein sequence ID" value="EAY01656.1"/>
    <property type="molecule type" value="Genomic_DNA"/>
</dbReference>
<evidence type="ECO:0000313" key="2">
    <source>
        <dbReference type="Proteomes" id="UP000001542"/>
    </source>
</evidence>
<dbReference type="RefSeq" id="XP_001314249.1">
    <property type="nucleotide sequence ID" value="XM_001314233.1"/>
</dbReference>
<dbReference type="InParanoid" id="A2F094"/>
<accession>A2F094</accession>
<protein>
    <submittedName>
        <fullName evidence="1">Uncharacterized protein</fullName>
    </submittedName>
</protein>
<dbReference type="Proteomes" id="UP000001542">
    <property type="component" value="Unassembled WGS sequence"/>
</dbReference>
<dbReference type="PANTHER" id="PTHR34925:SF2">
    <property type="entry name" value="PAZ DOMAIN-CONTAINING PROTEIN"/>
    <property type="match status" value="1"/>
</dbReference>
<organism evidence="1 2">
    <name type="scientific">Trichomonas vaginalis (strain ATCC PRA-98 / G3)</name>
    <dbReference type="NCBI Taxonomy" id="412133"/>
    <lineage>
        <taxon>Eukaryota</taxon>
        <taxon>Metamonada</taxon>
        <taxon>Parabasalia</taxon>
        <taxon>Trichomonadida</taxon>
        <taxon>Trichomonadidae</taxon>
        <taxon>Trichomonas</taxon>
    </lineage>
</organism>
<dbReference type="PANTHER" id="PTHR34925">
    <property type="match status" value="1"/>
</dbReference>
<gene>
    <name evidence="1" type="ORF">TVAG_383950</name>
</gene>
<reference evidence="1" key="1">
    <citation type="submission" date="2006-10" db="EMBL/GenBank/DDBJ databases">
        <authorList>
            <person name="Amadeo P."/>
            <person name="Zhao Q."/>
            <person name="Wortman J."/>
            <person name="Fraser-Liggett C."/>
            <person name="Carlton J."/>
        </authorList>
    </citation>
    <scope>NUCLEOTIDE SEQUENCE</scope>
    <source>
        <strain evidence="1">G3</strain>
    </source>
</reference>